<keyword evidence="2" id="KW-1185">Reference proteome</keyword>
<dbReference type="VEuPathDB" id="FungiDB:PC110_g13744"/>
<evidence type="ECO:0000313" key="2">
    <source>
        <dbReference type="Proteomes" id="UP000251314"/>
    </source>
</evidence>
<protein>
    <submittedName>
        <fullName evidence="1">Uncharacterized protein</fullName>
    </submittedName>
</protein>
<dbReference type="Proteomes" id="UP000251314">
    <property type="component" value="Unassembled WGS sequence"/>
</dbReference>
<name>A0A329RYS1_9STRA</name>
<reference evidence="1 2" key="1">
    <citation type="submission" date="2018-01" db="EMBL/GenBank/DDBJ databases">
        <title>Draft genome of the strawberry crown rot pathogen Phytophthora cactorum.</title>
        <authorList>
            <person name="Armitage A.D."/>
            <person name="Lysoe E."/>
            <person name="Nellist C.F."/>
            <person name="Harrison R.J."/>
            <person name="Brurberg M.B."/>
        </authorList>
    </citation>
    <scope>NUCLEOTIDE SEQUENCE [LARGE SCALE GENOMIC DNA]</scope>
    <source>
        <strain evidence="1 2">10300</strain>
    </source>
</reference>
<proteinExistence type="predicted"/>
<dbReference type="OrthoDB" id="2266637at2759"/>
<comment type="caution">
    <text evidence="1">The sequence shown here is derived from an EMBL/GenBank/DDBJ whole genome shotgun (WGS) entry which is preliminary data.</text>
</comment>
<evidence type="ECO:0000313" key="1">
    <source>
        <dbReference type="EMBL" id="RAW29893.1"/>
    </source>
</evidence>
<sequence>MCNPIEGCLSVLKAKIKADLALSREDLVVARPRGTIAAARMEILERATERRIGCMDLRLVYRMVLHCQHAVWHLNWSPNRGTHFGLRFHHFEFRL</sequence>
<accession>A0A329RYS1</accession>
<organism evidence="1 2">
    <name type="scientific">Phytophthora cactorum</name>
    <dbReference type="NCBI Taxonomy" id="29920"/>
    <lineage>
        <taxon>Eukaryota</taxon>
        <taxon>Sar</taxon>
        <taxon>Stramenopiles</taxon>
        <taxon>Oomycota</taxon>
        <taxon>Peronosporomycetes</taxon>
        <taxon>Peronosporales</taxon>
        <taxon>Peronosporaceae</taxon>
        <taxon>Phytophthora</taxon>
    </lineage>
</organism>
<dbReference type="AlphaFoldDB" id="A0A329RYS1"/>
<gene>
    <name evidence="1" type="ORF">PC110_g13744</name>
</gene>
<dbReference type="EMBL" id="MJFZ01000401">
    <property type="protein sequence ID" value="RAW29893.1"/>
    <property type="molecule type" value="Genomic_DNA"/>
</dbReference>